<gene>
    <name evidence="3" type="ORF">EP13_14050</name>
</gene>
<dbReference type="Proteomes" id="UP000056090">
    <property type="component" value="Chromosome"/>
</dbReference>
<protein>
    <submittedName>
        <fullName evidence="3">Glutamine--fructose-6-phosphate aminotransferase</fullName>
    </submittedName>
</protein>
<sequence>MAYVTKMASEAAETPQVLKRQLDNNSHIYNKLSEEIEKHDPEFVYIIGRGTSDHAGVFGKYLIETEMGLPVASAAPSVNSVFGKSLRLNRALVFIISQSGRSPDILAQAKMAKEKGALCVALVNDESSPVKDIVDIFIPLCAGPEIAVAATKSYLATLYALLSIVANFTKRSDLHEALLALPTQLESVIASSFVLTAEHLAPLERCVVLGRAFGYAISREIALKMKEVCGIQAEAFSSAEFLHGPISLLNRKTAVIDAHIPDASSSVHKSQIEEVIRRGAQVFPLIEVPLDVHPLTSALIVMQRFYLDIEKAAREMNMDPDSPIGLKKVTETL</sequence>
<dbReference type="KEGG" id="aal:EP13_14050"/>
<keyword evidence="3" id="KW-0808">Transferase</keyword>
<dbReference type="GeneID" id="78256018"/>
<evidence type="ECO:0000256" key="1">
    <source>
        <dbReference type="ARBA" id="ARBA00022737"/>
    </source>
</evidence>
<dbReference type="PANTHER" id="PTHR10937:SF8">
    <property type="entry name" value="AMINOTRANSFERASE-RELATED"/>
    <property type="match status" value="1"/>
</dbReference>
<dbReference type="CDD" id="cd05008">
    <property type="entry name" value="SIS_GlmS_GlmD_1"/>
    <property type="match status" value="1"/>
</dbReference>
<dbReference type="eggNOG" id="COG2222">
    <property type="taxonomic scope" value="Bacteria"/>
</dbReference>
<dbReference type="GO" id="GO:0008483">
    <property type="term" value="F:transaminase activity"/>
    <property type="evidence" value="ECO:0007669"/>
    <property type="project" value="UniProtKB-KW"/>
</dbReference>
<dbReference type="InterPro" id="IPR035490">
    <property type="entry name" value="GlmS/FrlB_SIS"/>
</dbReference>
<dbReference type="CDD" id="cd05009">
    <property type="entry name" value="SIS_GlmS_GlmD_2"/>
    <property type="match status" value="1"/>
</dbReference>
<dbReference type="InterPro" id="IPR035466">
    <property type="entry name" value="GlmS/AgaS_SIS"/>
</dbReference>
<keyword evidence="3" id="KW-0032">Aminotransferase</keyword>
<dbReference type="NCBIfam" id="NF046059">
    <property type="entry name" value="NagB_SO3506"/>
    <property type="match status" value="1"/>
</dbReference>
<evidence type="ECO:0000259" key="2">
    <source>
        <dbReference type="PROSITE" id="PS51464"/>
    </source>
</evidence>
<accession>A0A075P1Q9</accession>
<feature type="domain" description="SIS" evidence="2">
    <location>
        <begin position="196"/>
        <end position="323"/>
    </location>
</feature>
<dbReference type="Gene3D" id="3.40.50.10490">
    <property type="entry name" value="Glucose-6-phosphate isomerase like protein, domain 1"/>
    <property type="match status" value="2"/>
</dbReference>
<dbReference type="GO" id="GO:0097367">
    <property type="term" value="F:carbohydrate derivative binding"/>
    <property type="evidence" value="ECO:0007669"/>
    <property type="project" value="InterPro"/>
</dbReference>
<dbReference type="PANTHER" id="PTHR10937">
    <property type="entry name" value="GLUCOSAMINE--FRUCTOSE-6-PHOSPHATE AMINOTRANSFERASE, ISOMERIZING"/>
    <property type="match status" value="1"/>
</dbReference>
<keyword evidence="1" id="KW-0677">Repeat</keyword>
<name>A0A075P1Q9_9ALTE</name>
<dbReference type="RefSeq" id="WP_044057778.1">
    <property type="nucleotide sequence ID" value="NZ_CBCSKJ010000002.1"/>
</dbReference>
<dbReference type="SUPFAM" id="SSF53697">
    <property type="entry name" value="SIS domain"/>
    <property type="match status" value="1"/>
</dbReference>
<proteinExistence type="predicted"/>
<dbReference type="EMBL" id="CP008849">
    <property type="protein sequence ID" value="AIF99713.1"/>
    <property type="molecule type" value="Genomic_DNA"/>
</dbReference>
<evidence type="ECO:0000313" key="4">
    <source>
        <dbReference type="Proteomes" id="UP000056090"/>
    </source>
</evidence>
<dbReference type="GO" id="GO:1901135">
    <property type="term" value="P:carbohydrate derivative metabolic process"/>
    <property type="evidence" value="ECO:0007669"/>
    <property type="project" value="InterPro"/>
</dbReference>
<reference evidence="3 4" key="1">
    <citation type="submission" date="2014-06" db="EMBL/GenBank/DDBJ databases">
        <title>Genomes of Alteromonas australica, a world apart.</title>
        <authorList>
            <person name="Gonzaga A."/>
            <person name="Lopez-Perez M."/>
            <person name="Rodriguez-Valera F."/>
        </authorList>
    </citation>
    <scope>NUCLEOTIDE SEQUENCE [LARGE SCALE GENOMIC DNA]</scope>
    <source>
        <strain evidence="3 4">H 17</strain>
    </source>
</reference>
<feature type="domain" description="SIS" evidence="2">
    <location>
        <begin position="32"/>
        <end position="174"/>
    </location>
</feature>
<evidence type="ECO:0000313" key="3">
    <source>
        <dbReference type="EMBL" id="AIF99713.1"/>
    </source>
</evidence>
<dbReference type="AlphaFoldDB" id="A0A075P1Q9"/>
<dbReference type="Pfam" id="PF01380">
    <property type="entry name" value="SIS"/>
    <property type="match status" value="1"/>
</dbReference>
<dbReference type="PROSITE" id="PS51464">
    <property type="entry name" value="SIS"/>
    <property type="match status" value="2"/>
</dbReference>
<organism evidence="3 4">
    <name type="scientific">Alteromonas australica</name>
    <dbReference type="NCBI Taxonomy" id="589873"/>
    <lineage>
        <taxon>Bacteria</taxon>
        <taxon>Pseudomonadati</taxon>
        <taxon>Pseudomonadota</taxon>
        <taxon>Gammaproteobacteria</taxon>
        <taxon>Alteromonadales</taxon>
        <taxon>Alteromonadaceae</taxon>
        <taxon>Alteromonas/Salinimonas group</taxon>
        <taxon>Alteromonas</taxon>
    </lineage>
</organism>
<dbReference type="InterPro" id="IPR046348">
    <property type="entry name" value="SIS_dom_sf"/>
</dbReference>
<dbReference type="InterPro" id="IPR001347">
    <property type="entry name" value="SIS_dom"/>
</dbReference>
<keyword evidence="4" id="KW-1185">Reference proteome</keyword>